<dbReference type="STRING" id="146817.SAMN04488502_101590"/>
<dbReference type="RefSeq" id="WP_092068093.1">
    <property type="nucleotide sequence ID" value="NZ_FNHB01000001.1"/>
</dbReference>
<dbReference type="InterPro" id="IPR040591">
    <property type="entry name" value="RqcP2_RBD"/>
</dbReference>
<reference evidence="3 4" key="1">
    <citation type="submission" date="2016-10" db="EMBL/GenBank/DDBJ databases">
        <authorList>
            <person name="de Groot N.N."/>
        </authorList>
    </citation>
    <scope>NUCLEOTIDE SEQUENCE [LARGE SCALE GENOMIC DNA]</scope>
    <source>
        <strain evidence="3 4">DSM 1736</strain>
    </source>
</reference>
<keyword evidence="1" id="KW-0694">RNA-binding</keyword>
<dbReference type="CDD" id="cd00165">
    <property type="entry name" value="S4"/>
    <property type="match status" value="1"/>
</dbReference>
<dbReference type="PANTHER" id="PTHR13633">
    <property type="entry name" value="MITOCHONDRIAL TRANSCRIPTION RESCUE FACTOR 1"/>
    <property type="match status" value="1"/>
</dbReference>
<sequence length="261" mass="28805">MSDRDKILRYYRSSGDEHTAARLLDAADGVMRSRKNKVVEFVDPYGYTIAETVAAHYDQIELQASGGYAGAERQRIAFVHRDFRGTTDFMLAALSLAWDARYYHLSHRDVLGAALGLGLKRELLGDIIMLGDRAQLVADAAIVEYMAKNMTQIGAAAVTAVPIPLTEIAPREEKLKELKTTVASLRLDVIAAAGFGVSRSRMADEIAAEKVKVNWQQARSSSQAVKQGDVISMRGRGRVELCEIFGQTKKGRTSILLKRFI</sequence>
<proteinExistence type="predicted"/>
<dbReference type="EMBL" id="FNHB01000001">
    <property type="protein sequence ID" value="SDL69879.1"/>
    <property type="molecule type" value="Genomic_DNA"/>
</dbReference>
<gene>
    <name evidence="3" type="ORF">SAMN04488502_101590</name>
</gene>
<dbReference type="AlphaFoldDB" id="A0A1G9M6L8"/>
<dbReference type="Pfam" id="PF17774">
    <property type="entry name" value="YlmH_RBD"/>
    <property type="match status" value="1"/>
</dbReference>
<dbReference type="Pfam" id="PF01479">
    <property type="entry name" value="S4"/>
    <property type="match status" value="1"/>
</dbReference>
<dbReference type="Gene3D" id="3.10.290.10">
    <property type="entry name" value="RNA-binding S4 domain"/>
    <property type="match status" value="1"/>
</dbReference>
<dbReference type="InterPro" id="IPR036986">
    <property type="entry name" value="S4_RNA-bd_sf"/>
</dbReference>
<organism evidence="3 4">
    <name type="scientific">Dendrosporobacter quercicolus</name>
    <dbReference type="NCBI Taxonomy" id="146817"/>
    <lineage>
        <taxon>Bacteria</taxon>
        <taxon>Bacillati</taxon>
        <taxon>Bacillota</taxon>
        <taxon>Negativicutes</taxon>
        <taxon>Selenomonadales</taxon>
        <taxon>Sporomusaceae</taxon>
        <taxon>Dendrosporobacter</taxon>
    </lineage>
</organism>
<dbReference type="PANTHER" id="PTHR13633:SF3">
    <property type="entry name" value="MITOCHONDRIAL TRANSCRIPTION RESCUE FACTOR 1"/>
    <property type="match status" value="1"/>
</dbReference>
<evidence type="ECO:0000313" key="3">
    <source>
        <dbReference type="EMBL" id="SDL69879.1"/>
    </source>
</evidence>
<evidence type="ECO:0000256" key="1">
    <source>
        <dbReference type="PROSITE-ProRule" id="PRU00182"/>
    </source>
</evidence>
<keyword evidence="4" id="KW-1185">Reference proteome</keyword>
<dbReference type="Gene3D" id="3.30.70.330">
    <property type="match status" value="1"/>
</dbReference>
<dbReference type="Proteomes" id="UP000214880">
    <property type="component" value="Unassembled WGS sequence"/>
</dbReference>
<dbReference type="PROSITE" id="PS50889">
    <property type="entry name" value="S4"/>
    <property type="match status" value="1"/>
</dbReference>
<name>A0A1G9M6L8_9FIRM</name>
<dbReference type="SUPFAM" id="SSF55174">
    <property type="entry name" value="Alpha-L RNA-binding motif"/>
    <property type="match status" value="1"/>
</dbReference>
<protein>
    <submittedName>
        <fullName evidence="3">RNA-binding protein YlmH, contains S4-like domain</fullName>
    </submittedName>
</protein>
<dbReference type="InterPro" id="IPR012677">
    <property type="entry name" value="Nucleotide-bd_a/b_plait_sf"/>
</dbReference>
<dbReference type="GO" id="GO:0003723">
    <property type="term" value="F:RNA binding"/>
    <property type="evidence" value="ECO:0007669"/>
    <property type="project" value="UniProtKB-KW"/>
</dbReference>
<dbReference type="SMART" id="SM00363">
    <property type="entry name" value="S4"/>
    <property type="match status" value="1"/>
</dbReference>
<dbReference type="Gene3D" id="3.30.1370.160">
    <property type="match status" value="1"/>
</dbReference>
<dbReference type="InterPro" id="IPR002942">
    <property type="entry name" value="S4_RNA-bd"/>
</dbReference>
<accession>A0A1G9M6L8</accession>
<evidence type="ECO:0000313" key="4">
    <source>
        <dbReference type="Proteomes" id="UP000214880"/>
    </source>
</evidence>
<dbReference type="OrthoDB" id="9812787at2"/>
<feature type="domain" description="RNA-binding S4" evidence="2">
    <location>
        <begin position="185"/>
        <end position="242"/>
    </location>
</feature>
<evidence type="ECO:0000259" key="2">
    <source>
        <dbReference type="SMART" id="SM00363"/>
    </source>
</evidence>